<proteinExistence type="predicted"/>
<dbReference type="EMBL" id="JH226131">
    <property type="protein sequence ID" value="EHY54312.1"/>
    <property type="molecule type" value="Genomic_DNA"/>
</dbReference>
<dbReference type="PANTHER" id="PTHR37451:SF1">
    <property type="entry name" value="MARVEL DOMAIN-CONTAINING PROTEIN"/>
    <property type="match status" value="1"/>
</dbReference>
<evidence type="ECO:0000256" key="5">
    <source>
        <dbReference type="SAM" id="Phobius"/>
    </source>
</evidence>
<dbReference type="GO" id="GO:0016020">
    <property type="term" value="C:membrane"/>
    <property type="evidence" value="ECO:0007669"/>
    <property type="project" value="UniProtKB-SubCell"/>
</dbReference>
<gene>
    <name evidence="8" type="ORF">HMPREF1120_02482</name>
</gene>
<feature type="chain" id="PRO_5003603524" description="MARVEL domain-containing protein" evidence="6">
    <location>
        <begin position="18"/>
        <end position="181"/>
    </location>
</feature>
<dbReference type="InterPro" id="IPR008253">
    <property type="entry name" value="Marvel"/>
</dbReference>
<accession>H6BT62</accession>
<dbReference type="VEuPathDB" id="FungiDB:HMPREF1120_02482"/>
<protein>
    <recommendedName>
        <fullName evidence="7">MARVEL domain-containing protein</fullName>
    </recommendedName>
</protein>
<keyword evidence="2 5" id="KW-0812">Transmembrane</keyword>
<evidence type="ECO:0000313" key="8">
    <source>
        <dbReference type="EMBL" id="EHY54312.1"/>
    </source>
</evidence>
<evidence type="ECO:0000259" key="7">
    <source>
        <dbReference type="Pfam" id="PF01284"/>
    </source>
</evidence>
<name>H6BT62_EXODN</name>
<dbReference type="AlphaFoldDB" id="H6BT62"/>
<dbReference type="GeneID" id="20307121"/>
<organism evidence="8 9">
    <name type="scientific">Exophiala dermatitidis (strain ATCC 34100 / CBS 525.76 / NIH/UT8656)</name>
    <name type="common">Black yeast</name>
    <name type="synonym">Wangiella dermatitidis</name>
    <dbReference type="NCBI Taxonomy" id="858893"/>
    <lineage>
        <taxon>Eukaryota</taxon>
        <taxon>Fungi</taxon>
        <taxon>Dikarya</taxon>
        <taxon>Ascomycota</taxon>
        <taxon>Pezizomycotina</taxon>
        <taxon>Eurotiomycetes</taxon>
        <taxon>Chaetothyriomycetidae</taxon>
        <taxon>Chaetothyriales</taxon>
        <taxon>Herpotrichiellaceae</taxon>
        <taxon>Exophiala</taxon>
    </lineage>
</organism>
<keyword evidence="6" id="KW-0732">Signal</keyword>
<reference evidence="8" key="1">
    <citation type="submission" date="2011-07" db="EMBL/GenBank/DDBJ databases">
        <title>The Genome Sequence of Exophiala (Wangiella) dermatitidis NIH/UT8656.</title>
        <authorList>
            <consortium name="The Broad Institute Genome Sequencing Platform"/>
            <person name="Cuomo C."/>
            <person name="Wang Z."/>
            <person name="Hunicke-Smith S."/>
            <person name="Szanislo P.J."/>
            <person name="Earl A."/>
            <person name="Young S.K."/>
            <person name="Zeng Q."/>
            <person name="Gargeya S."/>
            <person name="Fitzgerald M."/>
            <person name="Haas B."/>
            <person name="Abouelleil A."/>
            <person name="Alvarado L."/>
            <person name="Arachchi H.M."/>
            <person name="Berlin A."/>
            <person name="Brown A."/>
            <person name="Chapman S.B."/>
            <person name="Chen Z."/>
            <person name="Dunbar C."/>
            <person name="Freedman E."/>
            <person name="Gearin G."/>
            <person name="Gellesch M."/>
            <person name="Goldberg J."/>
            <person name="Griggs A."/>
            <person name="Gujja S."/>
            <person name="Heiman D."/>
            <person name="Howarth C."/>
            <person name="Larson L."/>
            <person name="Lui A."/>
            <person name="MacDonald P.J.P."/>
            <person name="Montmayeur A."/>
            <person name="Murphy C."/>
            <person name="Neiman D."/>
            <person name="Pearson M."/>
            <person name="Priest M."/>
            <person name="Roberts A."/>
            <person name="Saif S."/>
            <person name="Shea T."/>
            <person name="Shenoy N."/>
            <person name="Sisk P."/>
            <person name="Stolte C."/>
            <person name="Sykes S."/>
            <person name="Wortman J."/>
            <person name="Nusbaum C."/>
            <person name="Birren B."/>
        </authorList>
    </citation>
    <scope>NUCLEOTIDE SEQUENCE</scope>
    <source>
        <strain evidence="8">NIH/UT8656</strain>
    </source>
</reference>
<dbReference type="InParanoid" id="H6BT62"/>
<dbReference type="eggNOG" id="ENOG502S522">
    <property type="taxonomic scope" value="Eukaryota"/>
</dbReference>
<evidence type="ECO:0000256" key="2">
    <source>
        <dbReference type="ARBA" id="ARBA00022692"/>
    </source>
</evidence>
<evidence type="ECO:0000256" key="3">
    <source>
        <dbReference type="ARBA" id="ARBA00022989"/>
    </source>
</evidence>
<dbReference type="STRING" id="858893.H6BT62"/>
<dbReference type="OMA" id="LANPFAM"/>
<dbReference type="RefSeq" id="XP_009154773.1">
    <property type="nucleotide sequence ID" value="XM_009156525.1"/>
</dbReference>
<dbReference type="HOGENOM" id="CLU_109915_1_0_1"/>
<evidence type="ECO:0000256" key="4">
    <source>
        <dbReference type="ARBA" id="ARBA00023136"/>
    </source>
</evidence>
<keyword evidence="3 5" id="KW-1133">Transmembrane helix</keyword>
<evidence type="ECO:0000256" key="6">
    <source>
        <dbReference type="SAM" id="SignalP"/>
    </source>
</evidence>
<dbReference type="Pfam" id="PF01284">
    <property type="entry name" value="MARVEL"/>
    <property type="match status" value="1"/>
</dbReference>
<evidence type="ECO:0000256" key="1">
    <source>
        <dbReference type="ARBA" id="ARBA00004141"/>
    </source>
</evidence>
<dbReference type="PANTHER" id="PTHR37451">
    <property type="entry name" value="MARVEL DOMAIN"/>
    <property type="match status" value="1"/>
</dbReference>
<feature type="transmembrane region" description="Helical" evidence="5">
    <location>
        <begin position="49"/>
        <end position="69"/>
    </location>
</feature>
<dbReference type="Proteomes" id="UP000007304">
    <property type="component" value="Unassembled WGS sequence"/>
</dbReference>
<sequence length="181" mass="19748">MPFNPVLAIRMVQGVLAFIAMSLGATVANAINTETLGPPTTITTVPSSVVFYIFVAVFTMLITVPYTIICPRYFPLLANPFAMLAAETTTAIFWLGGFASIADHLRRHKIDFCGEGVDACAAARGSIAVGVLECILFFTTAWFAFSHIFLGGPQHQQDQHEYEQISGQRKQQCARPSSRSK</sequence>
<dbReference type="OrthoDB" id="2117453at2759"/>
<feature type="domain" description="MARVEL" evidence="7">
    <location>
        <begin position="4"/>
        <end position="143"/>
    </location>
</feature>
<feature type="transmembrane region" description="Helical" evidence="5">
    <location>
        <begin position="122"/>
        <end position="145"/>
    </location>
</feature>
<comment type="subcellular location">
    <subcellularLocation>
        <location evidence="1">Membrane</location>
        <topology evidence="1">Multi-pass membrane protein</topology>
    </subcellularLocation>
</comment>
<evidence type="ECO:0000313" key="9">
    <source>
        <dbReference type="Proteomes" id="UP000007304"/>
    </source>
</evidence>
<feature type="transmembrane region" description="Helical" evidence="5">
    <location>
        <begin position="81"/>
        <end position="102"/>
    </location>
</feature>
<keyword evidence="4 5" id="KW-0472">Membrane</keyword>
<feature type="signal peptide" evidence="6">
    <location>
        <begin position="1"/>
        <end position="17"/>
    </location>
</feature>
<keyword evidence="9" id="KW-1185">Reference proteome</keyword>